<evidence type="ECO:0000313" key="1">
    <source>
        <dbReference type="EMBL" id="KIH59992.1"/>
    </source>
</evidence>
<dbReference type="AlphaFoldDB" id="A0A0C2DC28"/>
<reference evidence="1 2" key="1">
    <citation type="submission" date="2013-12" db="EMBL/GenBank/DDBJ databases">
        <title>Draft genome of the parsitic nematode Ancylostoma duodenale.</title>
        <authorList>
            <person name="Mitreva M."/>
        </authorList>
    </citation>
    <scope>NUCLEOTIDE SEQUENCE [LARGE SCALE GENOMIC DNA]</scope>
    <source>
        <strain evidence="1 2">Zhejiang</strain>
    </source>
</reference>
<dbReference type="EMBL" id="KN731401">
    <property type="protein sequence ID" value="KIH59992.1"/>
    <property type="molecule type" value="Genomic_DNA"/>
</dbReference>
<evidence type="ECO:0000313" key="2">
    <source>
        <dbReference type="Proteomes" id="UP000054047"/>
    </source>
</evidence>
<dbReference type="Proteomes" id="UP000054047">
    <property type="component" value="Unassembled WGS sequence"/>
</dbReference>
<organism evidence="1 2">
    <name type="scientific">Ancylostoma duodenale</name>
    <dbReference type="NCBI Taxonomy" id="51022"/>
    <lineage>
        <taxon>Eukaryota</taxon>
        <taxon>Metazoa</taxon>
        <taxon>Ecdysozoa</taxon>
        <taxon>Nematoda</taxon>
        <taxon>Chromadorea</taxon>
        <taxon>Rhabditida</taxon>
        <taxon>Rhabditina</taxon>
        <taxon>Rhabditomorpha</taxon>
        <taxon>Strongyloidea</taxon>
        <taxon>Ancylostomatidae</taxon>
        <taxon>Ancylostomatinae</taxon>
        <taxon>Ancylostoma</taxon>
    </lineage>
</organism>
<protein>
    <submittedName>
        <fullName evidence="1">Uncharacterized protein</fullName>
    </submittedName>
</protein>
<proteinExistence type="predicted"/>
<gene>
    <name evidence="1" type="ORF">ANCDUO_09763</name>
</gene>
<sequence length="73" mass="8379">MRSGRDTSSDSVEDEKFLCRKTGKRSISHCTSDQYKCSSGECIPKVRPSQYRPTIQRDLVDLGRTLRPEIRLC</sequence>
<accession>A0A0C2DC28</accession>
<keyword evidence="2" id="KW-1185">Reference proteome</keyword>
<name>A0A0C2DC28_9BILA</name>